<feature type="transmembrane region" description="Helical" evidence="1">
    <location>
        <begin position="272"/>
        <end position="290"/>
    </location>
</feature>
<evidence type="ECO:0000256" key="1">
    <source>
        <dbReference type="SAM" id="Phobius"/>
    </source>
</evidence>
<dbReference type="PANTHER" id="PTHR38434">
    <property type="entry name" value="BLL2549 PROTEIN"/>
    <property type="match status" value="1"/>
</dbReference>
<keyword evidence="1" id="KW-0812">Transmembrane</keyword>
<name>A0A1F5G420_9BACT</name>
<accession>A0A1F5G420</accession>
<gene>
    <name evidence="2" type="ORF">A2164_02355</name>
</gene>
<comment type="caution">
    <text evidence="2">The sequence shown here is derived from an EMBL/GenBank/DDBJ whole genome shotgun (WGS) entry which is preliminary data.</text>
</comment>
<dbReference type="InterPro" id="IPR019286">
    <property type="entry name" value="DUF2339_TM"/>
</dbReference>
<sequence>MNIIIVVALSMESFSYFNKRIEQVREVGNKEVPVLASKTIQEQIERASDDSSTTCTNFSQNEVYLGVDTSCSQNQDIRTTLFFLDIKLPQKTQVNNMYLRLTAADTDNSPLNLKISAFNSKDALSANRNQIISQNNNFVRWKLINWIYQQDTTSPDLVPLLQTIVDKDNWEAGDSIIIYIEPDEVNKIYVNKRAFAYERDPERAARLVINYEDNNEASPSVVIEQVQPTPYNRNQTQQYSQPRRQTVQQIPQSQLDPAAQKEIKQLKGARDVSLSIIWLLYSNALIIIGVVKKYKPIRLSAIAFFAITILKVFLVDSSNLSQGYRIIAFTTLGVILLTVSYVYQKHRQQIEELLLSD</sequence>
<dbReference type="AlphaFoldDB" id="A0A1F5G420"/>
<keyword evidence="1" id="KW-1133">Transmembrane helix</keyword>
<organism evidence="2 3">
    <name type="scientific">Candidatus Curtissbacteria bacterium RBG_13_35_7</name>
    <dbReference type="NCBI Taxonomy" id="1797705"/>
    <lineage>
        <taxon>Bacteria</taxon>
        <taxon>Candidatus Curtissiibacteriota</taxon>
    </lineage>
</organism>
<evidence type="ECO:0008006" key="4">
    <source>
        <dbReference type="Google" id="ProtNLM"/>
    </source>
</evidence>
<feature type="transmembrane region" description="Helical" evidence="1">
    <location>
        <begin position="297"/>
        <end position="314"/>
    </location>
</feature>
<reference evidence="2 3" key="1">
    <citation type="journal article" date="2016" name="Nat. Commun.">
        <title>Thousands of microbial genomes shed light on interconnected biogeochemical processes in an aquifer system.</title>
        <authorList>
            <person name="Anantharaman K."/>
            <person name="Brown C.T."/>
            <person name="Hug L.A."/>
            <person name="Sharon I."/>
            <person name="Castelle C.J."/>
            <person name="Probst A.J."/>
            <person name="Thomas B.C."/>
            <person name="Singh A."/>
            <person name="Wilkins M.J."/>
            <person name="Karaoz U."/>
            <person name="Brodie E.L."/>
            <person name="Williams K.H."/>
            <person name="Hubbard S.S."/>
            <person name="Banfield J.F."/>
        </authorList>
    </citation>
    <scope>NUCLEOTIDE SEQUENCE [LARGE SCALE GENOMIC DNA]</scope>
</reference>
<proteinExistence type="predicted"/>
<feature type="transmembrane region" description="Helical" evidence="1">
    <location>
        <begin position="326"/>
        <end position="343"/>
    </location>
</feature>
<evidence type="ECO:0000313" key="2">
    <source>
        <dbReference type="EMBL" id="OGD86633.1"/>
    </source>
</evidence>
<dbReference type="PANTHER" id="PTHR38434:SF1">
    <property type="entry name" value="BLL2549 PROTEIN"/>
    <property type="match status" value="1"/>
</dbReference>
<dbReference type="Proteomes" id="UP000176317">
    <property type="component" value="Unassembled WGS sequence"/>
</dbReference>
<evidence type="ECO:0000313" key="3">
    <source>
        <dbReference type="Proteomes" id="UP000176317"/>
    </source>
</evidence>
<dbReference type="EMBL" id="MFAT01000023">
    <property type="protein sequence ID" value="OGD86633.1"/>
    <property type="molecule type" value="Genomic_DNA"/>
</dbReference>
<dbReference type="Pfam" id="PF10101">
    <property type="entry name" value="DUF2339"/>
    <property type="match status" value="1"/>
</dbReference>
<protein>
    <recommendedName>
        <fullName evidence="4">DUF2339 domain-containing protein</fullName>
    </recommendedName>
</protein>
<keyword evidence="1" id="KW-0472">Membrane</keyword>